<dbReference type="RefSeq" id="XP_009031143.1">
    <property type="nucleotide sequence ID" value="XM_009032895.1"/>
</dbReference>
<dbReference type="GeneID" id="20214494"/>
<proteinExistence type="predicted"/>
<dbReference type="SMART" id="SM00228">
    <property type="entry name" value="PDZ"/>
    <property type="match status" value="1"/>
</dbReference>
<name>V3TX27_HELRO</name>
<dbReference type="HOGENOM" id="CLU_149433_1_1_1"/>
<evidence type="ECO:0000313" key="4">
    <source>
        <dbReference type="EMBL" id="ESN90654.1"/>
    </source>
</evidence>
<accession>V3TX27</accession>
<dbReference type="PROSITE" id="PS50106">
    <property type="entry name" value="PDZ"/>
    <property type="match status" value="1"/>
</dbReference>
<dbReference type="InterPro" id="IPR036034">
    <property type="entry name" value="PDZ_sf"/>
</dbReference>
<evidence type="ECO:0000259" key="3">
    <source>
        <dbReference type="PROSITE" id="PS50106"/>
    </source>
</evidence>
<dbReference type="SUPFAM" id="SSF50156">
    <property type="entry name" value="PDZ domain-like"/>
    <property type="match status" value="1"/>
</dbReference>
<evidence type="ECO:0000256" key="1">
    <source>
        <dbReference type="ARBA" id="ARBA00004370"/>
    </source>
</evidence>
<protein>
    <recommendedName>
        <fullName evidence="3">PDZ domain-containing protein</fullName>
    </recommendedName>
</protein>
<dbReference type="Gene3D" id="2.30.42.10">
    <property type="match status" value="1"/>
</dbReference>
<reference evidence="4" key="1">
    <citation type="journal article" date="2013" name="Nature">
        <title>Insights into bilaterian evolution from three spiralian genomes.</title>
        <authorList>
            <person name="Simakov O."/>
            <person name="Marletaz F."/>
            <person name="Cho S.J."/>
            <person name="Edsinger-Gonzales E."/>
            <person name="Havlak P."/>
            <person name="Hellsten U."/>
            <person name="Kuo D.H."/>
            <person name="Larsson T."/>
            <person name="Lv J."/>
            <person name="Arendt D."/>
            <person name="Savage R."/>
            <person name="Osoegawa K."/>
            <person name="de Jong P."/>
            <person name="Grimwood J."/>
            <person name="Chapman J.A."/>
            <person name="Shapiro H."/>
            <person name="Aerts A."/>
            <person name="Otillar R.P."/>
            <person name="Terry A.Y."/>
            <person name="Boore J.L."/>
            <person name="Grigoriev I.V."/>
            <person name="Lindberg D.R."/>
            <person name="Seaver E.C."/>
            <person name="Weisblat D.A."/>
            <person name="Putnam N.H."/>
            <person name="Rokhsar D.S."/>
        </authorList>
    </citation>
    <scope>NUCLEOTIDE SEQUENCE</scope>
</reference>
<dbReference type="OMA" id="INTNHIW"/>
<dbReference type="PANTHER" id="PTHR23119:SF51">
    <property type="entry name" value="DISKS LARGE 1 TUMOR SUPPRESSOR PROTEIN"/>
    <property type="match status" value="1"/>
</dbReference>
<evidence type="ECO:0000256" key="2">
    <source>
        <dbReference type="ARBA" id="ARBA00023136"/>
    </source>
</evidence>
<dbReference type="InterPro" id="IPR050614">
    <property type="entry name" value="Synaptic_Scaffolding_LAP-MAGUK"/>
</dbReference>
<dbReference type="eggNOG" id="KOG0619">
    <property type="taxonomic scope" value="Eukaryota"/>
</dbReference>
<feature type="domain" description="PDZ" evidence="3">
    <location>
        <begin position="1"/>
        <end position="86"/>
    </location>
</feature>
<gene>
    <name evidence="4" type="ORF">HELRODRAFT_70634</name>
</gene>
<dbReference type="STRING" id="6412.T1G096"/>
<dbReference type="EMBL" id="KB097753">
    <property type="protein sequence ID" value="ESN90654.1"/>
    <property type="molecule type" value="Genomic_DNA"/>
</dbReference>
<dbReference type="OrthoDB" id="2187496at2759"/>
<organism evidence="4">
    <name type="scientific">Helobdella robusta</name>
    <name type="common">Californian leech</name>
    <dbReference type="NCBI Taxonomy" id="6412"/>
    <lineage>
        <taxon>Eukaryota</taxon>
        <taxon>Metazoa</taxon>
        <taxon>Spiralia</taxon>
        <taxon>Lophotrochozoa</taxon>
        <taxon>Annelida</taxon>
        <taxon>Clitellata</taxon>
        <taxon>Hirudinea</taxon>
        <taxon>Rhynchobdellida</taxon>
        <taxon>Glossiphoniidae</taxon>
        <taxon>Helobdella</taxon>
    </lineage>
</organism>
<dbReference type="Pfam" id="PF00595">
    <property type="entry name" value="PDZ"/>
    <property type="match status" value="1"/>
</dbReference>
<keyword evidence="2" id="KW-0472">Membrane</keyword>
<comment type="subcellular location">
    <subcellularLocation>
        <location evidence="1">Membrane</location>
    </subcellularLocation>
</comment>
<sequence length="103" mass="10912">LTRDEVGLGFTVAGGRGSTPYKANDQSIYISRISKGGAAEQEGSLRVGDKLVSVNGIDVTTVQHDEAVTLLTRTTGPILLIVTRSIDQEGMTPANFGQFTVFV</sequence>
<dbReference type="InterPro" id="IPR001478">
    <property type="entry name" value="PDZ"/>
</dbReference>
<dbReference type="PANTHER" id="PTHR23119">
    <property type="entry name" value="DISCS LARGE"/>
    <property type="match status" value="1"/>
</dbReference>
<feature type="non-terminal residue" evidence="4">
    <location>
        <position position="1"/>
    </location>
</feature>